<gene>
    <name evidence="10" type="ORF">B840_03655</name>
</gene>
<keyword evidence="11" id="KW-1185">Reference proteome</keyword>
<keyword evidence="4" id="KW-0285">Flavoprotein</keyword>
<dbReference type="STRING" id="1224162.B840_03655"/>
<dbReference type="SUPFAM" id="SSF51412">
    <property type="entry name" value="Inosine monophosphate dehydrogenase (IMPDH)"/>
    <property type="match status" value="1"/>
</dbReference>
<evidence type="ECO:0000256" key="1">
    <source>
        <dbReference type="ARBA" id="ARBA00001917"/>
    </source>
</evidence>
<evidence type="ECO:0000313" key="11">
    <source>
        <dbReference type="Proteomes" id="UP000031928"/>
    </source>
</evidence>
<dbReference type="EMBL" id="CP007790">
    <property type="protein sequence ID" value="AJK68352.1"/>
    <property type="molecule type" value="Genomic_DNA"/>
</dbReference>
<dbReference type="GO" id="GO:0051213">
    <property type="term" value="F:dioxygenase activity"/>
    <property type="evidence" value="ECO:0007669"/>
    <property type="project" value="UniProtKB-KW"/>
</dbReference>
<dbReference type="OrthoDB" id="9778912at2"/>
<keyword evidence="5" id="KW-0288">FMN</keyword>
<dbReference type="RefSeq" id="WP_042621008.1">
    <property type="nucleotide sequence ID" value="NZ_CP007790.1"/>
</dbReference>
<evidence type="ECO:0000256" key="6">
    <source>
        <dbReference type="ARBA" id="ARBA00023002"/>
    </source>
</evidence>
<keyword evidence="3" id="KW-0216">Detoxification</keyword>
<dbReference type="InterPro" id="IPR004136">
    <property type="entry name" value="NMO"/>
</dbReference>
<evidence type="ECO:0000256" key="5">
    <source>
        <dbReference type="ARBA" id="ARBA00022643"/>
    </source>
</evidence>
<name>A0A0B6TEJ0_9CORY</name>
<evidence type="ECO:0000313" key="10">
    <source>
        <dbReference type="EMBL" id="AJK68352.1"/>
    </source>
</evidence>
<dbReference type="KEGG" id="cmq:B840_03655"/>
<protein>
    <recommendedName>
        <fullName evidence="8">Propionate 3-nitronate monooxygenase</fullName>
    </recommendedName>
</protein>
<dbReference type="CDD" id="cd04730">
    <property type="entry name" value="NPD_like"/>
    <property type="match status" value="1"/>
</dbReference>
<evidence type="ECO:0000256" key="9">
    <source>
        <dbReference type="ARBA" id="ARBA00049401"/>
    </source>
</evidence>
<keyword evidence="6 10" id="KW-0560">Oxidoreductase</keyword>
<comment type="cofactor">
    <cofactor evidence="1">
        <name>FMN</name>
        <dbReference type="ChEBI" id="CHEBI:58210"/>
    </cofactor>
</comment>
<organism evidence="10 11">
    <name type="scientific">Corynebacterium marinum DSM 44953</name>
    <dbReference type="NCBI Taxonomy" id="1224162"/>
    <lineage>
        <taxon>Bacteria</taxon>
        <taxon>Bacillati</taxon>
        <taxon>Actinomycetota</taxon>
        <taxon>Actinomycetes</taxon>
        <taxon>Mycobacteriales</taxon>
        <taxon>Corynebacteriaceae</taxon>
        <taxon>Corynebacterium</taxon>
    </lineage>
</organism>
<comment type="catalytic activity">
    <reaction evidence="9">
        <text>3 propionate 3-nitronate + 3 O2 + H2O = 3 3-oxopropanoate + 2 nitrate + nitrite + H2O2 + 3 H(+)</text>
        <dbReference type="Rhea" id="RHEA:57332"/>
        <dbReference type="ChEBI" id="CHEBI:15377"/>
        <dbReference type="ChEBI" id="CHEBI:15378"/>
        <dbReference type="ChEBI" id="CHEBI:15379"/>
        <dbReference type="ChEBI" id="CHEBI:16240"/>
        <dbReference type="ChEBI" id="CHEBI:16301"/>
        <dbReference type="ChEBI" id="CHEBI:17632"/>
        <dbReference type="ChEBI" id="CHEBI:33190"/>
        <dbReference type="ChEBI" id="CHEBI:136067"/>
    </reaction>
</comment>
<dbReference type="InterPro" id="IPR013785">
    <property type="entry name" value="Aldolase_TIM"/>
</dbReference>
<reference evidence="10 11" key="1">
    <citation type="submission" date="2014-05" db="EMBL/GenBank/DDBJ databases">
        <title>Complete genome sequence of Corynebacterium marinum DSM 44953.</title>
        <authorList>
            <person name="Schaffert L."/>
            <person name="Albersmeier A."/>
            <person name="Kalinowski J."/>
            <person name="Ruckert C."/>
        </authorList>
    </citation>
    <scope>NUCLEOTIDE SEQUENCE [LARGE SCALE GENOMIC DNA]</scope>
    <source>
        <strain evidence="10 11">DSM 44953</strain>
    </source>
</reference>
<keyword evidence="10" id="KW-0223">Dioxygenase</keyword>
<dbReference type="PANTHER" id="PTHR42747">
    <property type="entry name" value="NITRONATE MONOOXYGENASE-RELATED"/>
    <property type="match status" value="1"/>
</dbReference>
<evidence type="ECO:0000256" key="4">
    <source>
        <dbReference type="ARBA" id="ARBA00022630"/>
    </source>
</evidence>
<dbReference type="AlphaFoldDB" id="A0A0B6TEJ0"/>
<dbReference type="Proteomes" id="UP000031928">
    <property type="component" value="Chromosome"/>
</dbReference>
<proteinExistence type="inferred from homology"/>
<dbReference type="Pfam" id="PF03060">
    <property type="entry name" value="NMO"/>
    <property type="match status" value="1"/>
</dbReference>
<evidence type="ECO:0000256" key="7">
    <source>
        <dbReference type="ARBA" id="ARBA00023033"/>
    </source>
</evidence>
<dbReference type="GO" id="GO:0018580">
    <property type="term" value="F:nitronate monooxygenase activity"/>
    <property type="evidence" value="ECO:0007669"/>
    <property type="project" value="InterPro"/>
</dbReference>
<sequence>MVIPQIIVAPMAGGPSSPELVNAAAAAGSFGFLATGAAPAVVLESQMAQMTGRYGVNLFTRQAPFDSLDDAAAVAAALTGSGEVPEVDLSNDFDAKFDAVLRADTPPTVASATFGPFTRAQIDALHGRGIAAWVTVTNPADAAEAAELGADALVVQGPEAGGHRSTWTVEETPDERPLPELVRSVAAAVSLPLVAAGGIRDRADVVESLALPGVIAVSCGSAFLLAHEAGTSAFNRGLLVEGGRSVASRAFSGRVARGLETDFTRNNADMPPIYPYLSPLQAPLRERAPREHAYCLVGVGVDKLRARPTAEIVRELATEQAVSG</sequence>
<evidence type="ECO:0000256" key="3">
    <source>
        <dbReference type="ARBA" id="ARBA00022575"/>
    </source>
</evidence>
<evidence type="ECO:0000256" key="8">
    <source>
        <dbReference type="ARBA" id="ARBA00031155"/>
    </source>
</evidence>
<dbReference type="PANTHER" id="PTHR42747:SF3">
    <property type="entry name" value="NITRONATE MONOOXYGENASE-RELATED"/>
    <property type="match status" value="1"/>
</dbReference>
<comment type="similarity">
    <text evidence="2">Belongs to the nitronate monooxygenase family. NMO class I subfamily.</text>
</comment>
<evidence type="ECO:0000256" key="2">
    <source>
        <dbReference type="ARBA" id="ARBA00009881"/>
    </source>
</evidence>
<dbReference type="Gene3D" id="3.20.20.70">
    <property type="entry name" value="Aldolase class I"/>
    <property type="match status" value="1"/>
</dbReference>
<dbReference type="GO" id="GO:0009636">
    <property type="term" value="P:response to toxic substance"/>
    <property type="evidence" value="ECO:0007669"/>
    <property type="project" value="UniProtKB-KW"/>
</dbReference>
<keyword evidence="7" id="KW-0503">Monooxygenase</keyword>
<dbReference type="HOGENOM" id="CLU_038732_5_1_11"/>
<accession>A0A0B6TEJ0</accession>